<keyword evidence="1" id="KW-0378">Hydrolase</keyword>
<dbReference type="InterPro" id="IPR009097">
    <property type="entry name" value="Cyclic_Pdiesterase"/>
</dbReference>
<sequence length="205" mass="22424">MPDDQSLLPGIASAPGLHHHVFFAVLADADAGLKADRLCDQEMALRHLEGSKVRRERLHVTLVSLGWDAEFPAHKVGLARLAAAQVDAPAFTLRLDRCLSFQRRNARRPLVLCGHGAGVAGFLELHRSLYGALDSSFSGGASAVHGIPSVTPHMTLMYSPSVVEPHPVEPVEWTVREFQLLYNLRGSPGPYRVLGRWTLHGPQCM</sequence>
<dbReference type="Proteomes" id="UP000199002">
    <property type="component" value="Unassembled WGS sequence"/>
</dbReference>
<accession>A0A1H3VLK5</accession>
<dbReference type="PANTHER" id="PTHR35561">
    <property type="entry name" value="RNA 2',3'-CYCLIC PHOSPHODIESTERASE"/>
    <property type="match status" value="1"/>
</dbReference>
<evidence type="ECO:0000256" key="1">
    <source>
        <dbReference type="ARBA" id="ARBA00022801"/>
    </source>
</evidence>
<name>A0A1H3VLK5_9BURK</name>
<dbReference type="GO" id="GO:0016874">
    <property type="term" value="F:ligase activity"/>
    <property type="evidence" value="ECO:0007669"/>
    <property type="project" value="UniProtKB-KW"/>
</dbReference>
<dbReference type="Gene3D" id="3.90.1140.10">
    <property type="entry name" value="Cyclic phosphodiesterase"/>
    <property type="match status" value="1"/>
</dbReference>
<dbReference type="GO" id="GO:0008664">
    <property type="term" value="F:RNA 2',3'-cyclic 3'-phosphodiesterase activity"/>
    <property type="evidence" value="ECO:0007669"/>
    <property type="project" value="InterPro"/>
</dbReference>
<gene>
    <name evidence="2" type="ORF">SAMN05421875_101247</name>
</gene>
<dbReference type="AlphaFoldDB" id="A0A1H3VLK5"/>
<proteinExistence type="predicted"/>
<dbReference type="SUPFAM" id="SSF55144">
    <property type="entry name" value="LigT-like"/>
    <property type="match status" value="1"/>
</dbReference>
<organism evidence="2 3">
    <name type="scientific">Acidovorax soli</name>
    <dbReference type="NCBI Taxonomy" id="592050"/>
    <lineage>
        <taxon>Bacteria</taxon>
        <taxon>Pseudomonadati</taxon>
        <taxon>Pseudomonadota</taxon>
        <taxon>Betaproteobacteria</taxon>
        <taxon>Burkholderiales</taxon>
        <taxon>Comamonadaceae</taxon>
        <taxon>Acidovorax</taxon>
    </lineage>
</organism>
<dbReference type="EMBL" id="FNQJ01000001">
    <property type="protein sequence ID" value="SDZ75667.1"/>
    <property type="molecule type" value="Genomic_DNA"/>
</dbReference>
<protein>
    <submittedName>
        <fullName evidence="2">2'-5' RNA ligase</fullName>
    </submittedName>
</protein>
<dbReference type="Pfam" id="PF13563">
    <property type="entry name" value="2_5_RNA_ligase2"/>
    <property type="match status" value="1"/>
</dbReference>
<reference evidence="3" key="1">
    <citation type="submission" date="2016-10" db="EMBL/GenBank/DDBJ databases">
        <authorList>
            <person name="Varghese N."/>
            <person name="Submissions S."/>
        </authorList>
    </citation>
    <scope>NUCLEOTIDE SEQUENCE [LARGE SCALE GENOMIC DNA]</scope>
    <source>
        <strain evidence="3">DSM 25157</strain>
    </source>
</reference>
<keyword evidence="3" id="KW-1185">Reference proteome</keyword>
<dbReference type="InterPro" id="IPR004175">
    <property type="entry name" value="RNA_CPDase"/>
</dbReference>
<dbReference type="STRING" id="592050.SAMN05421875_101247"/>
<evidence type="ECO:0000313" key="2">
    <source>
        <dbReference type="EMBL" id="SDZ75667.1"/>
    </source>
</evidence>
<dbReference type="GeneID" id="34234420"/>
<dbReference type="PANTHER" id="PTHR35561:SF1">
    <property type="entry name" value="RNA 2',3'-CYCLIC PHOSPHODIESTERASE"/>
    <property type="match status" value="1"/>
</dbReference>
<dbReference type="RefSeq" id="WP_092696631.1">
    <property type="nucleotide sequence ID" value="NZ_CAXIQL010000088.1"/>
</dbReference>
<evidence type="ECO:0000313" key="3">
    <source>
        <dbReference type="Proteomes" id="UP000199002"/>
    </source>
</evidence>
<keyword evidence="2" id="KW-0436">Ligase</keyword>
<dbReference type="GO" id="GO:0004113">
    <property type="term" value="F:2',3'-cyclic-nucleotide 3'-phosphodiesterase activity"/>
    <property type="evidence" value="ECO:0007669"/>
    <property type="project" value="InterPro"/>
</dbReference>